<dbReference type="SUPFAM" id="SSF58014">
    <property type="entry name" value="Coiled-coil domain of nucleotide exchange factor GrpE"/>
    <property type="match status" value="1"/>
</dbReference>
<sequence length="195" mass="22215">MSTEQNHQANTEQEVDATYNENAQAEAETTDAAQESSQEQASLSPEQQEIEQLKQQADEHYQRLLRAQADFDNFRRRTRQEKEEFAKYASLKVVEQLLPVVDNFERALAAGKDSNDYDALLKGVDMIFRQLDQVLAAEGLKPMEAVGQPFNPEYHQAIMQVESDEHEEGIVVEELQKGYLLKDKVLRPAMVKVSS</sequence>
<evidence type="ECO:0000256" key="1">
    <source>
        <dbReference type="ARBA" id="ARBA00004496"/>
    </source>
</evidence>
<dbReference type="PANTHER" id="PTHR21237">
    <property type="entry name" value="GRPE PROTEIN"/>
    <property type="match status" value="1"/>
</dbReference>
<comment type="function">
    <text evidence="7 10 11">Participates actively in the response to hyperosmotic and heat shock by preventing the aggregation of stress-denatured proteins, in association with DnaK and GrpE. It is the nucleotide exchange factor for DnaK and may function as a thermosensor. Unfolded proteins bind initially to DnaJ; upon interaction with the DnaJ-bound protein, DnaK hydrolyzes its bound ATP, resulting in the formation of a stable complex. GrpE releases ADP from DnaK; ATP binding to DnaK triggers the release of the substrate protein, thus completing the reaction cycle. Several rounds of ATP-dependent interactions between DnaJ, DnaK and GrpE are required for fully efficient folding.</text>
</comment>
<feature type="region of interest" description="Disordered" evidence="13">
    <location>
        <begin position="1"/>
        <end position="59"/>
    </location>
</feature>
<dbReference type="GO" id="GO:0006457">
    <property type="term" value="P:protein folding"/>
    <property type="evidence" value="ECO:0007669"/>
    <property type="project" value="InterPro"/>
</dbReference>
<dbReference type="InterPro" id="IPR013805">
    <property type="entry name" value="GrpE_CC"/>
</dbReference>
<keyword evidence="15" id="KW-1185">Reference proteome</keyword>
<dbReference type="OrthoDB" id="9812586at2"/>
<keyword evidence="5 10" id="KW-0346">Stress response</keyword>
<evidence type="ECO:0000256" key="9">
    <source>
        <dbReference type="ARBA" id="ARBA00076414"/>
    </source>
</evidence>
<dbReference type="GO" id="GO:0051087">
    <property type="term" value="F:protein-folding chaperone binding"/>
    <property type="evidence" value="ECO:0007669"/>
    <property type="project" value="InterPro"/>
</dbReference>
<dbReference type="FunFam" id="2.30.22.10:FF:000001">
    <property type="entry name" value="Protein GrpE"/>
    <property type="match status" value="1"/>
</dbReference>
<dbReference type="Gene3D" id="2.30.22.10">
    <property type="entry name" value="Head domain of nucleotide exchange factor GrpE"/>
    <property type="match status" value="1"/>
</dbReference>
<dbReference type="PANTHER" id="PTHR21237:SF23">
    <property type="entry name" value="GRPE PROTEIN HOMOLOG, MITOCHONDRIAL"/>
    <property type="match status" value="1"/>
</dbReference>
<organism evidence="14 15">
    <name type="scientific">Paenibacillus rigui</name>
    <dbReference type="NCBI Taxonomy" id="554312"/>
    <lineage>
        <taxon>Bacteria</taxon>
        <taxon>Bacillati</taxon>
        <taxon>Bacillota</taxon>
        <taxon>Bacilli</taxon>
        <taxon>Bacillales</taxon>
        <taxon>Paenibacillaceae</taxon>
        <taxon>Paenibacillus</taxon>
    </lineage>
</organism>
<dbReference type="Pfam" id="PF01025">
    <property type="entry name" value="GrpE"/>
    <property type="match status" value="1"/>
</dbReference>
<evidence type="ECO:0000256" key="3">
    <source>
        <dbReference type="ARBA" id="ARBA00011738"/>
    </source>
</evidence>
<dbReference type="GO" id="GO:0005737">
    <property type="term" value="C:cytoplasm"/>
    <property type="evidence" value="ECO:0007669"/>
    <property type="project" value="UniProtKB-SubCell"/>
</dbReference>
<dbReference type="GO" id="GO:0042803">
    <property type="term" value="F:protein homodimerization activity"/>
    <property type="evidence" value="ECO:0007669"/>
    <property type="project" value="InterPro"/>
</dbReference>
<reference evidence="14 15" key="1">
    <citation type="submission" date="2017-07" db="EMBL/GenBank/DDBJ databases">
        <title>Genome sequencing and assembly of Paenibacillus rigui.</title>
        <authorList>
            <person name="Mayilraj S."/>
        </authorList>
    </citation>
    <scope>NUCLEOTIDE SEQUENCE [LARGE SCALE GENOMIC DNA]</scope>
    <source>
        <strain evidence="14 15">JCM 16352</strain>
    </source>
</reference>
<evidence type="ECO:0000256" key="8">
    <source>
        <dbReference type="ARBA" id="ARBA00072274"/>
    </source>
</evidence>
<evidence type="ECO:0000256" key="5">
    <source>
        <dbReference type="ARBA" id="ARBA00023016"/>
    </source>
</evidence>
<dbReference type="PROSITE" id="PS01071">
    <property type="entry name" value="GRPE"/>
    <property type="match status" value="1"/>
</dbReference>
<comment type="caution">
    <text evidence="14">The sequence shown here is derived from an EMBL/GenBank/DDBJ whole genome shotgun (WGS) entry which is preliminary data.</text>
</comment>
<dbReference type="HAMAP" id="MF_01151">
    <property type="entry name" value="GrpE"/>
    <property type="match status" value="1"/>
</dbReference>
<evidence type="ECO:0000256" key="12">
    <source>
        <dbReference type="RuleBase" id="RU004478"/>
    </source>
</evidence>
<evidence type="ECO:0000256" key="10">
    <source>
        <dbReference type="HAMAP-Rule" id="MF_01151"/>
    </source>
</evidence>
<evidence type="ECO:0000256" key="4">
    <source>
        <dbReference type="ARBA" id="ARBA00022490"/>
    </source>
</evidence>
<evidence type="ECO:0000256" key="7">
    <source>
        <dbReference type="ARBA" id="ARBA00053401"/>
    </source>
</evidence>
<comment type="subunit">
    <text evidence="3 10">Homodimer.</text>
</comment>
<dbReference type="NCBIfam" id="NF010738">
    <property type="entry name" value="PRK14140.1"/>
    <property type="match status" value="1"/>
</dbReference>
<feature type="compositionally biased region" description="Low complexity" evidence="13">
    <location>
        <begin position="17"/>
        <end position="47"/>
    </location>
</feature>
<dbReference type="Proteomes" id="UP000215509">
    <property type="component" value="Unassembled WGS sequence"/>
</dbReference>
<keyword evidence="6 10" id="KW-0143">Chaperone</keyword>
<dbReference type="GO" id="GO:0000774">
    <property type="term" value="F:adenyl-nucleotide exchange factor activity"/>
    <property type="evidence" value="ECO:0007669"/>
    <property type="project" value="InterPro"/>
</dbReference>
<comment type="subcellular location">
    <subcellularLocation>
        <location evidence="1 10">Cytoplasm</location>
    </subcellularLocation>
</comment>
<evidence type="ECO:0000256" key="2">
    <source>
        <dbReference type="ARBA" id="ARBA00009054"/>
    </source>
</evidence>
<accession>A0A229UTB0</accession>
<evidence type="ECO:0000256" key="6">
    <source>
        <dbReference type="ARBA" id="ARBA00023186"/>
    </source>
</evidence>
<dbReference type="InterPro" id="IPR000740">
    <property type="entry name" value="GrpE"/>
</dbReference>
<dbReference type="Gene3D" id="3.90.20.20">
    <property type="match status" value="1"/>
</dbReference>
<dbReference type="EMBL" id="NMQW01000017">
    <property type="protein sequence ID" value="OXM86129.1"/>
    <property type="molecule type" value="Genomic_DNA"/>
</dbReference>
<dbReference type="RefSeq" id="WP_094015278.1">
    <property type="nucleotide sequence ID" value="NZ_NMQW01000017.1"/>
</dbReference>
<protein>
    <recommendedName>
        <fullName evidence="8 10">Protein GrpE</fullName>
    </recommendedName>
    <alternativeName>
        <fullName evidence="9 10">HSP-70 cofactor</fullName>
    </alternativeName>
</protein>
<dbReference type="GO" id="GO:0051082">
    <property type="term" value="F:unfolded protein binding"/>
    <property type="evidence" value="ECO:0007669"/>
    <property type="project" value="TreeGrafter"/>
</dbReference>
<dbReference type="InterPro" id="IPR009012">
    <property type="entry name" value="GrpE_head"/>
</dbReference>
<gene>
    <name evidence="10" type="primary">grpE</name>
    <name evidence="14" type="ORF">CF651_13010</name>
</gene>
<dbReference type="AlphaFoldDB" id="A0A229UTB0"/>
<feature type="compositionally biased region" description="Polar residues" evidence="13">
    <location>
        <begin position="1"/>
        <end position="12"/>
    </location>
</feature>
<dbReference type="CDD" id="cd00446">
    <property type="entry name" value="GrpE"/>
    <property type="match status" value="1"/>
</dbReference>
<proteinExistence type="inferred from homology"/>
<evidence type="ECO:0000313" key="15">
    <source>
        <dbReference type="Proteomes" id="UP000215509"/>
    </source>
</evidence>
<keyword evidence="4 10" id="KW-0963">Cytoplasm</keyword>
<name>A0A229UTB0_9BACL</name>
<evidence type="ECO:0000313" key="14">
    <source>
        <dbReference type="EMBL" id="OXM86129.1"/>
    </source>
</evidence>
<evidence type="ECO:0000256" key="13">
    <source>
        <dbReference type="SAM" id="MobiDB-lite"/>
    </source>
</evidence>
<evidence type="ECO:0000256" key="11">
    <source>
        <dbReference type="RuleBase" id="RU000639"/>
    </source>
</evidence>
<dbReference type="SUPFAM" id="SSF51064">
    <property type="entry name" value="Head domain of nucleotide exchange factor GrpE"/>
    <property type="match status" value="1"/>
</dbReference>
<comment type="similarity">
    <text evidence="2 10 12">Belongs to the GrpE family.</text>
</comment>
<dbReference type="PRINTS" id="PR00773">
    <property type="entry name" value="GRPEPROTEIN"/>
</dbReference>